<dbReference type="GO" id="GO:0003723">
    <property type="term" value="F:RNA binding"/>
    <property type="evidence" value="ECO:0007669"/>
    <property type="project" value="TreeGrafter"/>
</dbReference>
<keyword evidence="4" id="KW-1185">Reference proteome</keyword>
<dbReference type="GeneID" id="5002314"/>
<dbReference type="EMBL" id="CP000586">
    <property type="protein sequence ID" value="ABO96510.1"/>
    <property type="molecule type" value="Genomic_DNA"/>
</dbReference>
<accession>A4RYT3</accession>
<organism evidence="3 4">
    <name type="scientific">Ostreococcus lucimarinus (strain CCE9901)</name>
    <dbReference type="NCBI Taxonomy" id="436017"/>
    <lineage>
        <taxon>Eukaryota</taxon>
        <taxon>Viridiplantae</taxon>
        <taxon>Chlorophyta</taxon>
        <taxon>Mamiellophyceae</taxon>
        <taxon>Mamiellales</taxon>
        <taxon>Bathycoccaceae</taxon>
        <taxon>Ostreococcus</taxon>
    </lineage>
</organism>
<dbReference type="PROSITE" id="PS50126">
    <property type="entry name" value="S1"/>
    <property type="match status" value="1"/>
</dbReference>
<evidence type="ECO:0000313" key="3">
    <source>
        <dbReference type="EMBL" id="ABO96510.1"/>
    </source>
</evidence>
<name>A4RYT3_OSTLU</name>
<dbReference type="HOGENOM" id="CLU_1079242_0_0_1"/>
<reference evidence="3 4" key="1">
    <citation type="journal article" date="2007" name="Proc. Natl. Acad. Sci. U.S.A.">
        <title>The tiny eukaryote Ostreococcus provides genomic insights into the paradox of plankton speciation.</title>
        <authorList>
            <person name="Palenik B."/>
            <person name="Grimwood J."/>
            <person name="Aerts A."/>
            <person name="Rouze P."/>
            <person name="Salamov A."/>
            <person name="Putnam N."/>
            <person name="Dupont C."/>
            <person name="Jorgensen R."/>
            <person name="Derelle E."/>
            <person name="Rombauts S."/>
            <person name="Zhou K."/>
            <person name="Otillar R."/>
            <person name="Merchant S.S."/>
            <person name="Podell S."/>
            <person name="Gaasterland T."/>
            <person name="Napoli C."/>
            <person name="Gendler K."/>
            <person name="Manuell A."/>
            <person name="Tai V."/>
            <person name="Vallon O."/>
            <person name="Piganeau G."/>
            <person name="Jancek S."/>
            <person name="Heijde M."/>
            <person name="Jabbari K."/>
            <person name="Bowler C."/>
            <person name="Lohr M."/>
            <person name="Robbens S."/>
            <person name="Werner G."/>
            <person name="Dubchak I."/>
            <person name="Pazour G.J."/>
            <person name="Ren Q."/>
            <person name="Paulsen I."/>
            <person name="Delwiche C."/>
            <person name="Schmutz J."/>
            <person name="Rokhsar D."/>
            <person name="Van de Peer Y."/>
            <person name="Moreau H."/>
            <person name="Grigoriev I.V."/>
        </authorList>
    </citation>
    <scope>NUCLEOTIDE SEQUENCE [LARGE SCALE GENOMIC DNA]</scope>
    <source>
        <strain evidence="3 4">CCE9901</strain>
    </source>
</reference>
<dbReference type="RefSeq" id="XP_001418217.1">
    <property type="nucleotide sequence ID" value="XM_001418180.1"/>
</dbReference>
<feature type="region of interest" description="Disordered" evidence="1">
    <location>
        <begin position="188"/>
        <end position="258"/>
    </location>
</feature>
<dbReference type="PANTHER" id="PTHR15838:SF1">
    <property type="entry name" value="ZINC FINGER CCHC DOMAIN-CONTAINING PROTEIN 17"/>
    <property type="match status" value="1"/>
</dbReference>
<dbReference type="SUPFAM" id="SSF50249">
    <property type="entry name" value="Nucleic acid-binding proteins"/>
    <property type="match status" value="1"/>
</dbReference>
<evidence type="ECO:0000256" key="1">
    <source>
        <dbReference type="SAM" id="MobiDB-lite"/>
    </source>
</evidence>
<evidence type="ECO:0000259" key="2">
    <source>
        <dbReference type="PROSITE" id="PS50126"/>
    </source>
</evidence>
<feature type="region of interest" description="Disordered" evidence="1">
    <location>
        <begin position="81"/>
        <end position="100"/>
    </location>
</feature>
<proteinExistence type="predicted"/>
<dbReference type="OrthoDB" id="498561at2759"/>
<dbReference type="KEGG" id="olu:OSTLU_15759"/>
<dbReference type="STRING" id="436017.A4RYT3"/>
<dbReference type="AlphaFoldDB" id="A4RYT3"/>
<gene>
    <name evidence="3" type="ORF">OSTLU_15759</name>
</gene>
<dbReference type="Gene3D" id="2.40.50.140">
    <property type="entry name" value="Nucleic acid-binding proteins"/>
    <property type="match status" value="1"/>
</dbReference>
<dbReference type="Proteomes" id="UP000001568">
    <property type="component" value="Chromosome 6"/>
</dbReference>
<evidence type="ECO:0000313" key="4">
    <source>
        <dbReference type="Proteomes" id="UP000001568"/>
    </source>
</evidence>
<dbReference type="GO" id="GO:0043489">
    <property type="term" value="P:RNA stabilization"/>
    <property type="evidence" value="ECO:0007669"/>
    <property type="project" value="TreeGrafter"/>
</dbReference>
<dbReference type="Pfam" id="PF00575">
    <property type="entry name" value="S1"/>
    <property type="match status" value="1"/>
</dbReference>
<dbReference type="Gramene" id="ABO96510">
    <property type="protein sequence ID" value="ABO96510"/>
    <property type="gene ID" value="OSTLU_15759"/>
</dbReference>
<protein>
    <recommendedName>
        <fullName evidence="2">S1 motif domain-containing protein</fullName>
    </recommendedName>
</protein>
<dbReference type="InterPro" id="IPR003029">
    <property type="entry name" value="S1_domain"/>
</dbReference>
<dbReference type="InterPro" id="IPR012340">
    <property type="entry name" value="NA-bd_OB-fold"/>
</dbReference>
<feature type="compositionally biased region" description="Low complexity" evidence="1">
    <location>
        <begin position="241"/>
        <end position="252"/>
    </location>
</feature>
<sequence>MLHKVYRGKARTVKPVGVFVDIRGFRRGGLVHRTQISQYLDVPRDVDDEEKIRVISGVVAEGDDVWVKVVDVETTDGAPPRVSLSMKNVDQGNGEDLDPNNLNYEPPFRGGGGGGGGGYRPVGADAGQTVQAGAIRWGHHAGDVKQYGSGGKQYELLLEGEGDVIGGNEDAPPSGLRFGTGDFVSRLRAAGGSPTRVRDGSDRDLKKPKKERKEKKEKKEKKSKKHKKSSRKRSRRDYSSDDSSSSDSYSRSRSPRRR</sequence>
<dbReference type="PANTHER" id="PTHR15838">
    <property type="entry name" value="NUCLEOLAR PROTEIN OF 40 KDA"/>
    <property type="match status" value="1"/>
</dbReference>
<feature type="compositionally biased region" description="Basic residues" evidence="1">
    <location>
        <begin position="206"/>
        <end position="235"/>
    </location>
</feature>
<feature type="compositionally biased region" description="Basic and acidic residues" evidence="1">
    <location>
        <begin position="196"/>
        <end position="205"/>
    </location>
</feature>
<dbReference type="eggNOG" id="KOG0922">
    <property type="taxonomic scope" value="Eukaryota"/>
</dbReference>
<feature type="domain" description="S1 motif" evidence="2">
    <location>
        <begin position="3"/>
        <end position="87"/>
    </location>
</feature>